<feature type="transmembrane region" description="Helical" evidence="1">
    <location>
        <begin position="12"/>
        <end position="36"/>
    </location>
</feature>
<sequence length="52" mass="6351">MGKYLHFSTCLFINFFYTYIKCAFFFFLFPSLFLFISSPFSLSHSYFHSFFL</sequence>
<keyword evidence="1" id="KW-1133">Transmembrane helix</keyword>
<reference evidence="2 3" key="2">
    <citation type="submission" date="2018-11" db="EMBL/GenBank/DDBJ databases">
        <authorList>
            <consortium name="Pathogen Informatics"/>
        </authorList>
    </citation>
    <scope>NUCLEOTIDE SEQUENCE [LARGE SCALE GENOMIC DNA]</scope>
</reference>
<gene>
    <name evidence="2" type="ORF">BTMF_LOCUS14447</name>
</gene>
<dbReference type="AlphaFoldDB" id="A0A0R3R8W4"/>
<evidence type="ECO:0000313" key="4">
    <source>
        <dbReference type="WBParaSite" id="BTMF_0001647001-mRNA-1"/>
    </source>
</evidence>
<dbReference type="Proteomes" id="UP000280834">
    <property type="component" value="Unassembled WGS sequence"/>
</dbReference>
<protein>
    <submittedName>
        <fullName evidence="2 4">Uncharacterized protein</fullName>
    </submittedName>
</protein>
<reference evidence="4" key="1">
    <citation type="submission" date="2017-02" db="UniProtKB">
        <authorList>
            <consortium name="WormBaseParasite"/>
        </authorList>
    </citation>
    <scope>IDENTIFICATION</scope>
</reference>
<evidence type="ECO:0000256" key="1">
    <source>
        <dbReference type="SAM" id="Phobius"/>
    </source>
</evidence>
<keyword evidence="1" id="KW-0472">Membrane</keyword>
<organism evidence="4">
    <name type="scientific">Brugia timori</name>
    <dbReference type="NCBI Taxonomy" id="42155"/>
    <lineage>
        <taxon>Eukaryota</taxon>
        <taxon>Metazoa</taxon>
        <taxon>Ecdysozoa</taxon>
        <taxon>Nematoda</taxon>
        <taxon>Chromadorea</taxon>
        <taxon>Rhabditida</taxon>
        <taxon>Spirurina</taxon>
        <taxon>Spiruromorpha</taxon>
        <taxon>Filarioidea</taxon>
        <taxon>Onchocercidae</taxon>
        <taxon>Brugia</taxon>
    </lineage>
</organism>
<proteinExistence type="predicted"/>
<keyword evidence="1" id="KW-0812">Transmembrane</keyword>
<accession>A0A0R3R8W4</accession>
<dbReference type="EMBL" id="UZAG01021202">
    <property type="protein sequence ID" value="VDO49528.1"/>
    <property type="molecule type" value="Genomic_DNA"/>
</dbReference>
<evidence type="ECO:0000313" key="3">
    <source>
        <dbReference type="Proteomes" id="UP000280834"/>
    </source>
</evidence>
<dbReference type="WBParaSite" id="BTMF_0001647001-mRNA-1">
    <property type="protein sequence ID" value="BTMF_0001647001-mRNA-1"/>
    <property type="gene ID" value="BTMF_0001647001"/>
</dbReference>
<keyword evidence="3" id="KW-1185">Reference proteome</keyword>
<name>A0A0R3R8W4_9BILA</name>
<evidence type="ECO:0000313" key="2">
    <source>
        <dbReference type="EMBL" id="VDO49528.1"/>
    </source>
</evidence>